<proteinExistence type="inferred from homology"/>
<dbReference type="NCBIfam" id="NF003629">
    <property type="entry name" value="PRK05270.1-2"/>
    <property type="match status" value="1"/>
</dbReference>
<dbReference type="AlphaFoldDB" id="A0A0D1KJ74"/>
<dbReference type="PANTHER" id="PTHR39191">
    <property type="entry name" value="GALACTOSE-1-PHOSPHATE URIDYLYLTRANSFERASE"/>
    <property type="match status" value="1"/>
</dbReference>
<evidence type="ECO:0000256" key="5">
    <source>
        <dbReference type="ARBA" id="ARBA00022490"/>
    </source>
</evidence>
<dbReference type="EC" id="2.7.7.12" evidence="10"/>
<dbReference type="InterPro" id="IPR005850">
    <property type="entry name" value="GalP_Utransf_C"/>
</dbReference>
<dbReference type="Pfam" id="PF02744">
    <property type="entry name" value="GalP_UDP_tr_C"/>
    <property type="match status" value="1"/>
</dbReference>
<dbReference type="EMBL" id="JXBC01000013">
    <property type="protein sequence ID" value="KIU06167.1"/>
    <property type="molecule type" value="Genomic_DNA"/>
</dbReference>
<comment type="subcellular location">
    <subcellularLocation>
        <location evidence="2 10">Cytoplasm</location>
    </subcellularLocation>
</comment>
<evidence type="ECO:0000313" key="14">
    <source>
        <dbReference type="Proteomes" id="UP000032247"/>
    </source>
</evidence>
<accession>A0A0D1KJ74</accession>
<dbReference type="InterPro" id="IPR005849">
    <property type="entry name" value="GalP_Utransf_N"/>
</dbReference>
<comment type="similarity">
    <text evidence="4 10">Belongs to the galactose-1-phosphate uridylyltransferase type 2 family.</text>
</comment>
<evidence type="ECO:0000256" key="9">
    <source>
        <dbReference type="ARBA" id="ARBA00023277"/>
    </source>
</evidence>
<evidence type="ECO:0000256" key="6">
    <source>
        <dbReference type="ARBA" id="ARBA00022679"/>
    </source>
</evidence>
<dbReference type="GO" id="GO:0005737">
    <property type="term" value="C:cytoplasm"/>
    <property type="evidence" value="ECO:0007669"/>
    <property type="project" value="UniProtKB-SubCell"/>
</dbReference>
<evidence type="ECO:0000256" key="4">
    <source>
        <dbReference type="ARBA" id="ARBA00008706"/>
    </source>
</evidence>
<dbReference type="InterPro" id="IPR000766">
    <property type="entry name" value="GalP_uridyl_Trfase_II"/>
</dbReference>
<sequence length="513" mass="58604">MSIIEHLEQLLEYGLERKLISIWDREYTRNRLYEALGITHPEPVSGICIKQSQSLPDLLAPIYKWAAETGRMEADTDTYRDLLSAKLMGCFVPAPSEVIRKFEETKALYGPKQATKEFYQYSEDVYYIRTDRIAKNVHWTVPTEYGELEMTINLSKPEKDPKAIAAAREQEQTNYPMCLLCKENVGFEGSVNHPARQNHRIIPVILEDEQWFLQFSPYVYYPEHCIVLKGEHEPMEISKKTFERLLSFLGQYPHYFIGSNADLPIVGGSILSHDHFQGGAHDFPMARAEAEDVYELNDYPGVSLGLVKWPMSVLRLQGDEPGHVAEAADHIFRTWQTYSDEKAGIAAYTGDTPHNTVTPIARRRGDLYELDIVLRNNRTNEEHPLGIFHPHQEVHHIKKENIGLIEVMGLAILPGRLQKEMKETAAALCSADPKTALEQNPLTAKHSEWANRMMEKRTITKENADLVIKEELGHVFARILEHAGVFKQTAEGKQAFRRFIDQLGAKPVKSLNR</sequence>
<dbReference type="PANTHER" id="PTHR39191:SF1">
    <property type="entry name" value="DUF4922 DOMAIN-CONTAINING PROTEIN"/>
    <property type="match status" value="1"/>
</dbReference>
<organism evidence="13 14">
    <name type="scientific">Bacillus subtilis</name>
    <dbReference type="NCBI Taxonomy" id="1423"/>
    <lineage>
        <taxon>Bacteria</taxon>
        <taxon>Bacillati</taxon>
        <taxon>Bacillota</taxon>
        <taxon>Bacilli</taxon>
        <taxon>Bacillales</taxon>
        <taxon>Bacillaceae</taxon>
        <taxon>Bacillus</taxon>
    </lineage>
</organism>
<dbReference type="UniPathway" id="UPA00214"/>
<dbReference type="HAMAP" id="MF_00571">
    <property type="entry name" value="GalP_UDP_trans"/>
    <property type="match status" value="1"/>
</dbReference>
<dbReference type="PIRSF" id="PIRSF006005">
    <property type="entry name" value="GalT_BS"/>
    <property type="match status" value="1"/>
</dbReference>
<evidence type="ECO:0000256" key="10">
    <source>
        <dbReference type="HAMAP-Rule" id="MF_00571"/>
    </source>
</evidence>
<dbReference type="PATRIC" id="fig|1423.173.peg.4711"/>
<evidence type="ECO:0000259" key="12">
    <source>
        <dbReference type="Pfam" id="PF02744"/>
    </source>
</evidence>
<dbReference type="NCBIfam" id="TIGR01239">
    <property type="entry name" value="galT_2"/>
    <property type="match status" value="1"/>
</dbReference>
<dbReference type="Proteomes" id="UP000032247">
    <property type="component" value="Unassembled WGS sequence"/>
</dbReference>
<gene>
    <name evidence="10" type="primary">galT</name>
    <name evidence="13" type="ORF">SC09_contig4orf01218</name>
</gene>
<evidence type="ECO:0000313" key="13">
    <source>
        <dbReference type="EMBL" id="KIU06167.1"/>
    </source>
</evidence>
<keyword evidence="5 10" id="KW-0963">Cytoplasm</keyword>
<comment type="catalytic activity">
    <reaction evidence="1 10">
        <text>alpha-D-galactose 1-phosphate + UDP-alpha-D-glucose = alpha-D-glucose 1-phosphate + UDP-alpha-D-galactose</text>
        <dbReference type="Rhea" id="RHEA:13989"/>
        <dbReference type="ChEBI" id="CHEBI:58336"/>
        <dbReference type="ChEBI" id="CHEBI:58601"/>
        <dbReference type="ChEBI" id="CHEBI:58885"/>
        <dbReference type="ChEBI" id="CHEBI:66914"/>
        <dbReference type="EC" id="2.7.7.12"/>
    </reaction>
</comment>
<comment type="caution">
    <text evidence="13">The sequence shown here is derived from an EMBL/GenBank/DDBJ whole genome shotgun (WGS) entry which is preliminary data.</text>
</comment>
<keyword evidence="9 10" id="KW-0119">Carbohydrate metabolism</keyword>
<protein>
    <recommendedName>
        <fullName evidence="10">Galactose-1-phosphate uridylyltransferase</fullName>
        <shortName evidence="10">Gal-1-P uridylyltransferase</shortName>
        <ecNumber evidence="10">2.7.7.12</ecNumber>
    </recommendedName>
    <alternativeName>
        <fullName evidence="10">UDP-glucose--hexose-1-phosphate uridylyltransferase</fullName>
    </alternativeName>
</protein>
<reference evidence="13 14" key="1">
    <citation type="submission" date="2014-12" db="EMBL/GenBank/DDBJ databases">
        <title>Comparative genome analysis of Bacillus coagulans HM-08, Clostridium butyricum HM-68, Bacillus subtilis HM-66 and Bacillus licheniformis BL-09.</title>
        <authorList>
            <person name="Zhang H."/>
        </authorList>
    </citation>
    <scope>NUCLEOTIDE SEQUENCE [LARGE SCALE GENOMIC DNA]</scope>
    <source>
        <strain evidence="13 14">HM-66</strain>
    </source>
</reference>
<name>A0A0D1KJ74_BACIU</name>
<evidence type="ECO:0000259" key="11">
    <source>
        <dbReference type="Pfam" id="PF01087"/>
    </source>
</evidence>
<dbReference type="InterPro" id="IPR023425">
    <property type="entry name" value="GalP_uridyl_Trfase_II_CS"/>
</dbReference>
<keyword evidence="7 10" id="KW-0548">Nucleotidyltransferase</keyword>
<keyword evidence="8 10" id="KW-0299">Galactose metabolism</keyword>
<dbReference type="GO" id="GO:0006012">
    <property type="term" value="P:galactose metabolic process"/>
    <property type="evidence" value="ECO:0007669"/>
    <property type="project" value="UniProtKB-UniRule"/>
</dbReference>
<feature type="domain" description="Galactose-1-phosphate uridyl transferase N-terminal" evidence="11">
    <location>
        <begin position="21"/>
        <end position="234"/>
    </location>
</feature>
<evidence type="ECO:0000256" key="1">
    <source>
        <dbReference type="ARBA" id="ARBA00001107"/>
    </source>
</evidence>
<dbReference type="STRING" id="483913.AN935_19315"/>
<dbReference type="Pfam" id="PF01087">
    <property type="entry name" value="GalP_UDP_transf"/>
    <property type="match status" value="1"/>
</dbReference>
<dbReference type="GO" id="GO:0008108">
    <property type="term" value="F:UDP-glucose:hexose-1-phosphate uridylyltransferase activity"/>
    <property type="evidence" value="ECO:0007669"/>
    <property type="project" value="UniProtKB-UniRule"/>
</dbReference>
<keyword evidence="6 10" id="KW-0808">Transferase</keyword>
<evidence type="ECO:0000256" key="7">
    <source>
        <dbReference type="ARBA" id="ARBA00022695"/>
    </source>
</evidence>
<evidence type="ECO:0000256" key="2">
    <source>
        <dbReference type="ARBA" id="ARBA00004496"/>
    </source>
</evidence>
<comment type="pathway">
    <text evidence="3 10">Carbohydrate metabolism; galactose metabolism.</text>
</comment>
<evidence type="ECO:0000256" key="8">
    <source>
        <dbReference type="ARBA" id="ARBA00023144"/>
    </source>
</evidence>
<feature type="domain" description="Galactose-1-phosphate uridyl transferase C-terminal" evidence="12">
    <location>
        <begin position="250"/>
        <end position="450"/>
    </location>
</feature>
<evidence type="ECO:0000256" key="3">
    <source>
        <dbReference type="ARBA" id="ARBA00004947"/>
    </source>
</evidence>
<dbReference type="PROSITE" id="PS01163">
    <property type="entry name" value="GAL_P_UDP_TRANSF_II"/>
    <property type="match status" value="1"/>
</dbReference>